<dbReference type="EMBL" id="JACGXS010000002">
    <property type="protein sequence ID" value="MBA8681454.1"/>
    <property type="molecule type" value="Genomic_DNA"/>
</dbReference>
<accession>A0A7W3IIA5</accession>
<evidence type="ECO:0000259" key="1">
    <source>
        <dbReference type="Pfam" id="PF08281"/>
    </source>
</evidence>
<dbReference type="SUPFAM" id="SSF88659">
    <property type="entry name" value="Sigma3 and sigma4 domains of RNA polymerase sigma factors"/>
    <property type="match status" value="1"/>
</dbReference>
<evidence type="ECO:0000313" key="3">
    <source>
        <dbReference type="Proteomes" id="UP000547058"/>
    </source>
</evidence>
<organism evidence="2 3">
    <name type="scientific">Stenotrophomonas tumulicola</name>
    <dbReference type="NCBI Taxonomy" id="1685415"/>
    <lineage>
        <taxon>Bacteria</taxon>
        <taxon>Pseudomonadati</taxon>
        <taxon>Pseudomonadota</taxon>
        <taxon>Gammaproteobacteria</taxon>
        <taxon>Lysobacterales</taxon>
        <taxon>Lysobacteraceae</taxon>
        <taxon>Stenotrophomonas</taxon>
    </lineage>
</organism>
<dbReference type="Proteomes" id="UP000547058">
    <property type="component" value="Unassembled WGS sequence"/>
</dbReference>
<keyword evidence="3" id="KW-1185">Reference proteome</keyword>
<reference evidence="2 3" key="1">
    <citation type="submission" date="2020-08" db="EMBL/GenBank/DDBJ databases">
        <title>Stenotrophomonas tumulicola JCM 30961.</title>
        <authorList>
            <person name="Deng Y."/>
        </authorList>
    </citation>
    <scope>NUCLEOTIDE SEQUENCE [LARGE SCALE GENOMIC DNA]</scope>
    <source>
        <strain evidence="2 3">JCM 30961</strain>
    </source>
</reference>
<dbReference type="InterPro" id="IPR013249">
    <property type="entry name" value="RNA_pol_sigma70_r4_t2"/>
</dbReference>
<sequence length="109" mass="12034">MVLRRAHQCRVSGLSQPDVLARLQDMDPSSAHRRGLMPPSERVWQEFLAALDELPPDARAVLLLHDVLGAGFDDIVPLLGLDLSACRRRLEQARACLQAHGDHLEPGTP</sequence>
<dbReference type="InterPro" id="IPR036388">
    <property type="entry name" value="WH-like_DNA-bd_sf"/>
</dbReference>
<comment type="caution">
    <text evidence="2">The sequence shown here is derived from an EMBL/GenBank/DDBJ whole genome shotgun (WGS) entry which is preliminary data.</text>
</comment>
<dbReference type="RefSeq" id="WP_182338581.1">
    <property type="nucleotide sequence ID" value="NZ_JACGXS010000002.1"/>
</dbReference>
<gene>
    <name evidence="2" type="ORF">H4O11_06480</name>
</gene>
<feature type="domain" description="RNA polymerase sigma factor 70 region 4 type 2" evidence="1">
    <location>
        <begin position="45"/>
        <end position="97"/>
    </location>
</feature>
<proteinExistence type="predicted"/>
<evidence type="ECO:0000313" key="2">
    <source>
        <dbReference type="EMBL" id="MBA8681454.1"/>
    </source>
</evidence>
<dbReference type="InterPro" id="IPR013324">
    <property type="entry name" value="RNA_pol_sigma_r3/r4-like"/>
</dbReference>
<dbReference type="GO" id="GO:0003677">
    <property type="term" value="F:DNA binding"/>
    <property type="evidence" value="ECO:0007669"/>
    <property type="project" value="InterPro"/>
</dbReference>
<dbReference type="AlphaFoldDB" id="A0A7W3IIA5"/>
<protein>
    <submittedName>
        <fullName evidence="2">Transcriptional regulator</fullName>
    </submittedName>
</protein>
<dbReference type="GO" id="GO:0006352">
    <property type="term" value="P:DNA-templated transcription initiation"/>
    <property type="evidence" value="ECO:0007669"/>
    <property type="project" value="InterPro"/>
</dbReference>
<dbReference type="GO" id="GO:0016987">
    <property type="term" value="F:sigma factor activity"/>
    <property type="evidence" value="ECO:0007669"/>
    <property type="project" value="InterPro"/>
</dbReference>
<dbReference type="Pfam" id="PF08281">
    <property type="entry name" value="Sigma70_r4_2"/>
    <property type="match status" value="1"/>
</dbReference>
<name>A0A7W3IIA5_9GAMM</name>
<dbReference type="Gene3D" id="1.10.10.10">
    <property type="entry name" value="Winged helix-like DNA-binding domain superfamily/Winged helix DNA-binding domain"/>
    <property type="match status" value="1"/>
</dbReference>